<dbReference type="Proteomes" id="UP000240317">
    <property type="component" value="Unassembled WGS sequence"/>
</dbReference>
<dbReference type="OrthoDB" id="65296at2"/>
<feature type="domain" description="Winged helix-turn helix" evidence="2">
    <location>
        <begin position="107"/>
        <end position="165"/>
    </location>
</feature>
<feature type="region of interest" description="Disordered" evidence="1">
    <location>
        <begin position="144"/>
        <end position="202"/>
    </location>
</feature>
<name>A0A2T3W397_9DEIO</name>
<keyword evidence="4" id="KW-1185">Reference proteome</keyword>
<evidence type="ECO:0000313" key="4">
    <source>
        <dbReference type="Proteomes" id="UP000240317"/>
    </source>
</evidence>
<protein>
    <recommendedName>
        <fullName evidence="2">Winged helix-turn helix domain-containing protein</fullName>
    </recommendedName>
</protein>
<reference evidence="3 4" key="1">
    <citation type="submission" date="2018-03" db="EMBL/GenBank/DDBJ databases">
        <title>Draft genome of Deinococcus sp. OD32.</title>
        <authorList>
            <person name="Wang X.-P."/>
            <person name="Du Z.-J."/>
        </authorList>
    </citation>
    <scope>NUCLEOTIDE SEQUENCE [LARGE SCALE GENOMIC DNA]</scope>
    <source>
        <strain evidence="3 4">OD32</strain>
    </source>
</reference>
<gene>
    <name evidence="3" type="ORF">C8263_18190</name>
</gene>
<dbReference type="InterPro" id="IPR025959">
    <property type="entry name" value="Winged_HTH_dom"/>
</dbReference>
<evidence type="ECO:0000256" key="1">
    <source>
        <dbReference type="SAM" id="MobiDB-lite"/>
    </source>
</evidence>
<dbReference type="InterPro" id="IPR009057">
    <property type="entry name" value="Homeodomain-like_sf"/>
</dbReference>
<sequence length="202" mass="22497">MKALIPLNHLSADELLRRQRHASTADERDRWFALRTLTLHPDASRAVLVQQLGRARSWLSRVVRLYNEHGPDVIEDHRKGRAGQPPVLDAAGRAALDARLQAAPDDGGEWTARKVAEWIELHTGRRVDPTTALLYLHRLGYSRQKGRPVHPKAASEEAQQEQQKKSGRWLKQGSERTQSSGSSSGARTKRGTARKASSAKLG</sequence>
<accession>A0A2T3W397</accession>
<evidence type="ECO:0000259" key="2">
    <source>
        <dbReference type="Pfam" id="PF13592"/>
    </source>
</evidence>
<dbReference type="AlphaFoldDB" id="A0A2T3W397"/>
<evidence type="ECO:0000313" key="3">
    <source>
        <dbReference type="EMBL" id="PTA66370.1"/>
    </source>
</evidence>
<feature type="compositionally biased region" description="Low complexity" evidence="1">
    <location>
        <begin position="175"/>
        <end position="186"/>
    </location>
</feature>
<dbReference type="SUPFAM" id="SSF46689">
    <property type="entry name" value="Homeodomain-like"/>
    <property type="match status" value="1"/>
</dbReference>
<organism evidence="3 4">
    <name type="scientific">Deinococcus arcticus</name>
    <dbReference type="NCBI Taxonomy" id="2136176"/>
    <lineage>
        <taxon>Bacteria</taxon>
        <taxon>Thermotogati</taxon>
        <taxon>Deinococcota</taxon>
        <taxon>Deinococci</taxon>
        <taxon>Deinococcales</taxon>
        <taxon>Deinococcaceae</taxon>
        <taxon>Deinococcus</taxon>
    </lineage>
</organism>
<dbReference type="EMBL" id="PYSV01000036">
    <property type="protein sequence ID" value="PTA66370.1"/>
    <property type="molecule type" value="Genomic_DNA"/>
</dbReference>
<proteinExistence type="predicted"/>
<dbReference type="Pfam" id="PF13592">
    <property type="entry name" value="HTH_33"/>
    <property type="match status" value="1"/>
</dbReference>
<comment type="caution">
    <text evidence="3">The sequence shown here is derived from an EMBL/GenBank/DDBJ whole genome shotgun (WGS) entry which is preliminary data.</text>
</comment>